<dbReference type="InterPro" id="IPR027417">
    <property type="entry name" value="P-loop_NTPase"/>
</dbReference>
<keyword evidence="11" id="KW-1185">Reference proteome</keyword>
<feature type="transmembrane region" description="Helical" evidence="8">
    <location>
        <begin position="851"/>
        <end position="873"/>
    </location>
</feature>
<protein>
    <recommendedName>
        <fullName evidence="9">ABC-2 type transporter transmembrane domain-containing protein</fullName>
    </recommendedName>
</protein>
<dbReference type="Proteomes" id="UP001321473">
    <property type="component" value="Unassembled WGS sequence"/>
</dbReference>
<evidence type="ECO:0000259" key="9">
    <source>
        <dbReference type="Pfam" id="PF12698"/>
    </source>
</evidence>
<evidence type="ECO:0000313" key="10">
    <source>
        <dbReference type="EMBL" id="KAK8758806.1"/>
    </source>
</evidence>
<feature type="transmembrane region" description="Helical" evidence="8">
    <location>
        <begin position="917"/>
        <end position="936"/>
    </location>
</feature>
<organism evidence="10 11">
    <name type="scientific">Amblyomma americanum</name>
    <name type="common">Lone star tick</name>
    <dbReference type="NCBI Taxonomy" id="6943"/>
    <lineage>
        <taxon>Eukaryota</taxon>
        <taxon>Metazoa</taxon>
        <taxon>Ecdysozoa</taxon>
        <taxon>Arthropoda</taxon>
        <taxon>Chelicerata</taxon>
        <taxon>Arachnida</taxon>
        <taxon>Acari</taxon>
        <taxon>Parasitiformes</taxon>
        <taxon>Ixodida</taxon>
        <taxon>Ixodoidea</taxon>
        <taxon>Ixodidae</taxon>
        <taxon>Amblyomminae</taxon>
        <taxon>Amblyomma</taxon>
    </lineage>
</organism>
<comment type="caution">
    <text evidence="10">The sequence shown here is derived from an EMBL/GenBank/DDBJ whole genome shotgun (WGS) entry which is preliminary data.</text>
</comment>
<dbReference type="Gene3D" id="3.40.50.300">
    <property type="entry name" value="P-loop containing nucleotide triphosphate hydrolases"/>
    <property type="match status" value="2"/>
</dbReference>
<comment type="subcellular location">
    <subcellularLocation>
        <location evidence="1">Membrane</location>
        <topology evidence="1">Multi-pass membrane protein</topology>
    </subcellularLocation>
</comment>
<keyword evidence="4" id="KW-0677">Repeat</keyword>
<proteinExistence type="predicted"/>
<name>A0AAQ4D8L6_AMBAM</name>
<dbReference type="GO" id="GO:0016020">
    <property type="term" value="C:membrane"/>
    <property type="evidence" value="ECO:0007669"/>
    <property type="project" value="UniProtKB-SubCell"/>
</dbReference>
<dbReference type="InterPro" id="IPR013525">
    <property type="entry name" value="ABC2_TM"/>
</dbReference>
<evidence type="ECO:0000256" key="7">
    <source>
        <dbReference type="SAM" id="MobiDB-lite"/>
    </source>
</evidence>
<sequence length="982" mass="110118">MNFGQFRVMTFLSNVRTVVWRRLYVQTLLRNSVFLAAELIFVMLCFGVVLKYDQVDPSSVRTLSKRQELRDKSNYPVLTHLNERHKWIVVYGPDTNYTKQLVDEFVRRVYNPQRSQLRKPHRRSAQGGDRQPAMRNQASSSRNGSDHLLGRVVQPWKSAEDVPKACLQTLAYQYENRERPGPPLHVVCTQFWDTGPGGIGVDGSLSYSLVYYVPPELLLEQASPIDVGAYLASYSGPYGGIVINDSRRRFVDLILDAQTKIDHAHIALQSHDTTCKDMNKGPDCGESLCSEYQRLMGLTLAQFWVAHFLSALIVALVEGFCVLLVIYVTVSDFPPPKDLPTKAPRYLWLALKTGQDGPPGDEERAHYKAVRLDFLDVPYLQNADITLLAAVLLAFHISHTMLVLLVSCLVASGRWAMLFGFAFYFVLPMYDGDRFSYLSGAHLSEYLLENRLSKLRKSVYPNFATATVMKIISIFADFDCERMMAVFSRCILENRFLSPSGGSATVAGWHVNTDAARQAVGFCPQKDVFFNDLTVEEHLLYFARLLIMDEPTSGMDPTAKKHLWKRIQRFKGRKTVLISTHDMEEADILGDRIIVMHEGRVICSGSTSFLKTACGVGYKLKVGKAEKGFQKDNVLTVVRQAAPQAVVEEERNNDVIIALRTFDCEGFASMFRQLELGAQRLGISGVGVTAATMADAYIKTITGWYNPAAIMSLLVQNNLMQTANLRAATNKRDLRIYTNLTLDLMPDDLLRIISDRDDDEMLQQLKLAVEQNWAYWGCMVTVSMGLLLSPFVALPAAENHSGVRGLQLMSGVSGCVYVTAHFTFDFLFYFVPMSTIYGGFIYLQQLSLETGVALFTIVLVFAPIGILLPYIVAEHITSETTANSVIMGIYALGVLTSDSKKEAWQVTGPFSFSWYSIQAPLTLMVALSACLFTYAVHKASGDIFGEEKLQDLHTPALDEDVENEKQLVNTIVREKKYLFAHL</sequence>
<dbReference type="PANTHER" id="PTHR19229">
    <property type="entry name" value="ATP-BINDING CASSETTE TRANSPORTER SUBFAMILY A ABCA"/>
    <property type="match status" value="1"/>
</dbReference>
<evidence type="ECO:0000256" key="6">
    <source>
        <dbReference type="ARBA" id="ARBA00023136"/>
    </source>
</evidence>
<evidence type="ECO:0000313" key="11">
    <source>
        <dbReference type="Proteomes" id="UP001321473"/>
    </source>
</evidence>
<keyword evidence="3 8" id="KW-0812">Transmembrane</keyword>
<evidence type="ECO:0000256" key="4">
    <source>
        <dbReference type="ARBA" id="ARBA00022737"/>
    </source>
</evidence>
<dbReference type="InterPro" id="IPR026082">
    <property type="entry name" value="ABCA"/>
</dbReference>
<feature type="transmembrane region" description="Helical" evidence="8">
    <location>
        <begin position="33"/>
        <end position="52"/>
    </location>
</feature>
<feature type="domain" description="ABC-2 type transporter transmembrane" evidence="9">
    <location>
        <begin position="779"/>
        <end position="892"/>
    </location>
</feature>
<keyword evidence="2" id="KW-0813">Transport</keyword>
<dbReference type="GO" id="GO:0005319">
    <property type="term" value="F:lipid transporter activity"/>
    <property type="evidence" value="ECO:0007669"/>
    <property type="project" value="TreeGrafter"/>
</dbReference>
<evidence type="ECO:0000256" key="1">
    <source>
        <dbReference type="ARBA" id="ARBA00004141"/>
    </source>
</evidence>
<dbReference type="AlphaFoldDB" id="A0AAQ4D8L6"/>
<keyword evidence="5 8" id="KW-1133">Transmembrane helix</keyword>
<dbReference type="PANTHER" id="PTHR19229:SF36">
    <property type="entry name" value="ATP-BINDING CASSETTE SUB-FAMILY A MEMBER 2"/>
    <property type="match status" value="1"/>
</dbReference>
<evidence type="ECO:0000256" key="8">
    <source>
        <dbReference type="SAM" id="Phobius"/>
    </source>
</evidence>
<gene>
    <name evidence="10" type="ORF">V5799_003566</name>
</gene>
<evidence type="ECO:0000256" key="3">
    <source>
        <dbReference type="ARBA" id="ARBA00022692"/>
    </source>
</evidence>
<accession>A0AAQ4D8L6</accession>
<dbReference type="EMBL" id="JARKHS020033693">
    <property type="protein sequence ID" value="KAK8758806.1"/>
    <property type="molecule type" value="Genomic_DNA"/>
</dbReference>
<feature type="compositionally biased region" description="Polar residues" evidence="7">
    <location>
        <begin position="134"/>
        <end position="143"/>
    </location>
</feature>
<feature type="region of interest" description="Disordered" evidence="7">
    <location>
        <begin position="114"/>
        <end position="147"/>
    </location>
</feature>
<evidence type="ECO:0000256" key="5">
    <source>
        <dbReference type="ARBA" id="ARBA00022989"/>
    </source>
</evidence>
<keyword evidence="6 8" id="KW-0472">Membrane</keyword>
<reference evidence="10 11" key="1">
    <citation type="journal article" date="2023" name="Arcadia Sci">
        <title>De novo assembly of a long-read Amblyomma americanum tick genome.</title>
        <authorList>
            <person name="Chou S."/>
            <person name="Poskanzer K.E."/>
            <person name="Rollins M."/>
            <person name="Thuy-Boun P.S."/>
        </authorList>
    </citation>
    <scope>NUCLEOTIDE SEQUENCE [LARGE SCALE GENOMIC DNA]</scope>
    <source>
        <strain evidence="10">F_SG_1</strain>
        <tissue evidence="10">Salivary glands</tissue>
    </source>
</reference>
<dbReference type="GO" id="GO:0140359">
    <property type="term" value="F:ABC-type transporter activity"/>
    <property type="evidence" value="ECO:0007669"/>
    <property type="project" value="InterPro"/>
</dbReference>
<evidence type="ECO:0000256" key="2">
    <source>
        <dbReference type="ARBA" id="ARBA00022448"/>
    </source>
</evidence>
<dbReference type="SUPFAM" id="SSF52540">
    <property type="entry name" value="P-loop containing nucleoside triphosphate hydrolases"/>
    <property type="match status" value="1"/>
</dbReference>
<feature type="transmembrane region" description="Helical" evidence="8">
    <location>
        <begin position="303"/>
        <end position="330"/>
    </location>
</feature>
<feature type="transmembrane region" description="Helical" evidence="8">
    <location>
        <begin position="808"/>
        <end position="831"/>
    </location>
</feature>
<feature type="transmembrane region" description="Helical" evidence="8">
    <location>
        <begin position="773"/>
        <end position="796"/>
    </location>
</feature>
<dbReference type="Pfam" id="PF12698">
    <property type="entry name" value="ABC2_membrane_3"/>
    <property type="match status" value="1"/>
</dbReference>